<dbReference type="InterPro" id="IPR029044">
    <property type="entry name" value="Nucleotide-diphossugar_trans"/>
</dbReference>
<dbReference type="Gene3D" id="3.90.550.10">
    <property type="entry name" value="Spore Coat Polysaccharide Biosynthesis Protein SpsA, Chain A"/>
    <property type="match status" value="1"/>
</dbReference>
<sequence>MMKALILSGGHGTRLRPLTYSQQKQLIPVANKPVLFYAIEDVIEAGVKEIGIILGPNKEQVIETVNSVDWDVEIEFIYQGEPKGLAHAILVAEDFLSDDSFVMYLGDNILRDGIVEHAKKFQKLNPDSLILLTEVENPQQFGVAELDDEGRVKRLIEKPRIPPSNYALVGIYFFKPVIIEACKSIKPSWRNELEITDAIQWLVENGYRVEASIVKGWWKDTGKPEDILEANRLVLDDIQPRNEGTVDESSKIMGRVVIETGTEIRNSVIKGPCIIGKNCVISNSYIGPYTSIGNNCEIVETEIEDSVVMEGSKVTKAGKIVESLIGRGVRIRENDLKPRGYRFVVGDNSEVVL</sequence>
<accession>F2KQD5</accession>
<keyword evidence="2" id="KW-0808">Transferase</keyword>
<reference evidence="2 3" key="1">
    <citation type="submission" date="2011-03" db="EMBL/GenBank/DDBJ databases">
        <title>The complete genome of Archaeoglobus veneficus SNP6.</title>
        <authorList>
            <consortium name="US DOE Joint Genome Institute (JGI-PGF)"/>
            <person name="Lucas S."/>
            <person name="Copeland A."/>
            <person name="Lapidus A."/>
            <person name="Bruce D."/>
            <person name="Goodwin L."/>
            <person name="Pitluck S."/>
            <person name="Kyrpides N."/>
            <person name="Mavromatis K."/>
            <person name="Pagani I."/>
            <person name="Ivanova N."/>
            <person name="Mikhailova N."/>
            <person name="Lu M."/>
            <person name="Detter J.C."/>
            <person name="Tapia R."/>
            <person name="Han C."/>
            <person name="Land M."/>
            <person name="Hauser L."/>
            <person name="Markowitz V."/>
            <person name="Cheng J.-F."/>
            <person name="Hugenholtz P."/>
            <person name="Woyke T."/>
            <person name="Wu D."/>
            <person name="Spring S."/>
            <person name="Brambilla E."/>
            <person name="Klenk H.-P."/>
            <person name="Eisen J.A."/>
        </authorList>
    </citation>
    <scope>NUCLEOTIDE SEQUENCE [LARGE SCALE GENOMIC DNA]</scope>
    <source>
        <strain>SNP6</strain>
    </source>
</reference>
<proteinExistence type="predicted"/>
<dbReference type="KEGG" id="ave:Arcve_0544"/>
<keyword evidence="3" id="KW-1185">Reference proteome</keyword>
<evidence type="ECO:0000313" key="2">
    <source>
        <dbReference type="EMBL" id="AEA46568.1"/>
    </source>
</evidence>
<evidence type="ECO:0000259" key="1">
    <source>
        <dbReference type="Pfam" id="PF00483"/>
    </source>
</evidence>
<name>F2KQD5_ARCVS</name>
<dbReference type="GO" id="GO:0008879">
    <property type="term" value="F:glucose-1-phosphate thymidylyltransferase activity"/>
    <property type="evidence" value="ECO:0007669"/>
    <property type="project" value="UniProtKB-EC"/>
</dbReference>
<protein>
    <submittedName>
        <fullName evidence="2">Glucose-1-phosphate thymidyltransferase</fullName>
        <ecNumber evidence="2">2.7.7.24</ecNumber>
    </submittedName>
</protein>
<dbReference type="AlphaFoldDB" id="F2KQD5"/>
<dbReference type="PANTHER" id="PTHR42883">
    <property type="entry name" value="GLUCOSE-1-PHOSPHATE THYMIDYLTRANSFERASE"/>
    <property type="match status" value="1"/>
</dbReference>
<evidence type="ECO:0000313" key="3">
    <source>
        <dbReference type="Proteomes" id="UP000008136"/>
    </source>
</evidence>
<dbReference type="EMBL" id="CP002588">
    <property type="protein sequence ID" value="AEA46568.1"/>
    <property type="molecule type" value="Genomic_DNA"/>
</dbReference>
<dbReference type="EC" id="2.7.7.24" evidence="2"/>
<dbReference type="STRING" id="693661.Arcve_0544"/>
<dbReference type="SUPFAM" id="SSF53448">
    <property type="entry name" value="Nucleotide-diphospho-sugar transferases"/>
    <property type="match status" value="1"/>
</dbReference>
<gene>
    <name evidence="2" type="ordered locus">Arcve_0544</name>
</gene>
<dbReference type="InterPro" id="IPR005908">
    <property type="entry name" value="G1P_thy_trans_l"/>
</dbReference>
<feature type="domain" description="Nucleotidyl transferase" evidence="1">
    <location>
        <begin position="3"/>
        <end position="235"/>
    </location>
</feature>
<dbReference type="NCBIfam" id="TIGR01208">
    <property type="entry name" value="rmlA_long"/>
    <property type="match status" value="1"/>
</dbReference>
<dbReference type="Proteomes" id="UP000008136">
    <property type="component" value="Chromosome"/>
</dbReference>
<keyword evidence="2" id="KW-0548">Nucleotidyltransferase</keyword>
<dbReference type="InterPro" id="IPR005835">
    <property type="entry name" value="NTP_transferase_dom"/>
</dbReference>
<dbReference type="Pfam" id="PF00483">
    <property type="entry name" value="NTP_transferase"/>
    <property type="match status" value="1"/>
</dbReference>
<dbReference type="PANTHER" id="PTHR42883:SF2">
    <property type="entry name" value="THYMIDYLYLTRANSFERASE"/>
    <property type="match status" value="1"/>
</dbReference>
<dbReference type="Gene3D" id="2.160.10.10">
    <property type="entry name" value="Hexapeptide repeat proteins"/>
    <property type="match status" value="1"/>
</dbReference>
<organism evidence="2 3">
    <name type="scientific">Archaeoglobus veneficus (strain DSM 11195 / SNP6)</name>
    <dbReference type="NCBI Taxonomy" id="693661"/>
    <lineage>
        <taxon>Archaea</taxon>
        <taxon>Methanobacteriati</taxon>
        <taxon>Methanobacteriota</taxon>
        <taxon>Archaeoglobi</taxon>
        <taxon>Archaeoglobales</taxon>
        <taxon>Archaeoglobaceae</taxon>
        <taxon>Archaeoglobus</taxon>
    </lineage>
</organism>
<dbReference type="HOGENOM" id="CLU_029499_0_1_2"/>
<dbReference type="CDD" id="cd04189">
    <property type="entry name" value="G1P_TT_long"/>
    <property type="match status" value="1"/>
</dbReference>
<dbReference type="eggNOG" id="arCOG00667">
    <property type="taxonomic scope" value="Archaea"/>
</dbReference>